<comment type="caution">
    <text evidence="1">The sequence shown here is derived from an EMBL/GenBank/DDBJ whole genome shotgun (WGS) entry which is preliminary data.</text>
</comment>
<sequence>MVEHKRKVPPVSSSDEDNQTQHEYSSNHTHTHGTTVALVKRPKTDGSRHEGSTALIQAGPKRTSGLQAPIMQLSGHSGEVTTCRFSPSGEHLASGSTDMRVFLWNTYGDCENYGVLQGHKGGILELQWMPGSERLITASADKTVTMWDATTGEVLKRGRRHTAPVNACCPLRSGTGDDNVFASASDDGKLLLWDARERHPVATIDHQLPLTSVAAAHSGNIVYAGSLDNCITAWDVRTMSRPSLVLRGHADTVMGISLSPKTGNYLVSTSLDNTVRLWDLRPYCRIPNRCERVFIGAPHGFEKNIIRPAFDRDETMVASGSADRTTTIWNMRSGEIKFKLPGHKGCVTQVDFHPREPIILSSSVDKTMFLGEL</sequence>
<keyword evidence="2" id="KW-1185">Reference proteome</keyword>
<reference evidence="1" key="1">
    <citation type="submission" date="2022-07" db="EMBL/GenBank/DDBJ databases">
        <title>Phylogenomic reconstructions and comparative analyses of Kickxellomycotina fungi.</title>
        <authorList>
            <person name="Reynolds N.K."/>
            <person name="Stajich J.E."/>
            <person name="Barry K."/>
            <person name="Grigoriev I.V."/>
            <person name="Crous P."/>
            <person name="Smith M.E."/>
        </authorList>
    </citation>
    <scope>NUCLEOTIDE SEQUENCE</scope>
    <source>
        <strain evidence="1">Benny 63K</strain>
    </source>
</reference>
<accession>A0ACC1IFC9</accession>
<evidence type="ECO:0000313" key="1">
    <source>
        <dbReference type="EMBL" id="KAJ1893086.1"/>
    </source>
</evidence>
<protein>
    <submittedName>
        <fullName evidence="1">Uncharacterized protein</fullName>
    </submittedName>
</protein>
<dbReference type="Proteomes" id="UP001150581">
    <property type="component" value="Unassembled WGS sequence"/>
</dbReference>
<organism evidence="1 2">
    <name type="scientific">Kickxella alabastrina</name>
    <dbReference type="NCBI Taxonomy" id="61397"/>
    <lineage>
        <taxon>Eukaryota</taxon>
        <taxon>Fungi</taxon>
        <taxon>Fungi incertae sedis</taxon>
        <taxon>Zoopagomycota</taxon>
        <taxon>Kickxellomycotina</taxon>
        <taxon>Kickxellomycetes</taxon>
        <taxon>Kickxellales</taxon>
        <taxon>Kickxellaceae</taxon>
        <taxon>Kickxella</taxon>
    </lineage>
</organism>
<evidence type="ECO:0000313" key="2">
    <source>
        <dbReference type="Proteomes" id="UP001150581"/>
    </source>
</evidence>
<dbReference type="EMBL" id="JANBPG010000887">
    <property type="protein sequence ID" value="KAJ1893086.1"/>
    <property type="molecule type" value="Genomic_DNA"/>
</dbReference>
<name>A0ACC1IFC9_9FUNG</name>
<proteinExistence type="predicted"/>
<gene>
    <name evidence="1" type="ORF">LPJ66_005961</name>
</gene>